<evidence type="ECO:0000256" key="5">
    <source>
        <dbReference type="SAM" id="SignalP"/>
    </source>
</evidence>
<reference evidence="8 9" key="1">
    <citation type="submission" date="2008-06" db="EMBL/GenBank/DDBJ databases">
        <title>Complete sequence of Chloroherpeton thalassium ATCC 35110.</title>
        <authorList>
            <consortium name="US DOE Joint Genome Institute"/>
            <person name="Lucas S."/>
            <person name="Copeland A."/>
            <person name="Lapidus A."/>
            <person name="Glavina del Rio T."/>
            <person name="Dalin E."/>
            <person name="Tice H."/>
            <person name="Bruce D."/>
            <person name="Goodwin L."/>
            <person name="Pitluck S."/>
            <person name="Schmutz J."/>
            <person name="Larimer F."/>
            <person name="Land M."/>
            <person name="Hauser L."/>
            <person name="Kyrpides N."/>
            <person name="Mikhailova N."/>
            <person name="Liu Z."/>
            <person name="Li T."/>
            <person name="Zhao F."/>
            <person name="Overmann J."/>
            <person name="Bryant D.A."/>
            <person name="Richardson P."/>
        </authorList>
    </citation>
    <scope>NUCLEOTIDE SEQUENCE [LARGE SCALE GENOMIC DNA]</scope>
    <source>
        <strain evidence="9">ATCC 35110 / GB-78</strain>
    </source>
</reference>
<dbReference type="Pfam" id="PF07715">
    <property type="entry name" value="Plug"/>
    <property type="match status" value="1"/>
</dbReference>
<keyword evidence="8" id="KW-0675">Receptor</keyword>
<evidence type="ECO:0000259" key="6">
    <source>
        <dbReference type="Pfam" id="PF00593"/>
    </source>
</evidence>
<gene>
    <name evidence="8" type="ordered locus">Ctha_1737</name>
</gene>
<dbReference type="GO" id="GO:0009279">
    <property type="term" value="C:cell outer membrane"/>
    <property type="evidence" value="ECO:0007669"/>
    <property type="project" value="UniProtKB-SubCell"/>
</dbReference>
<feature type="domain" description="TonB-dependent receptor plug" evidence="7">
    <location>
        <begin position="143"/>
        <end position="223"/>
    </location>
</feature>
<dbReference type="STRING" id="517418.Ctha_1737"/>
<dbReference type="Gene3D" id="2.40.170.20">
    <property type="entry name" value="TonB-dependent receptor, beta-barrel domain"/>
    <property type="match status" value="1"/>
</dbReference>
<dbReference type="InterPro" id="IPR037066">
    <property type="entry name" value="Plug_dom_sf"/>
</dbReference>
<keyword evidence="2 4" id="KW-0472">Membrane</keyword>
<dbReference type="Gene3D" id="2.170.130.10">
    <property type="entry name" value="TonB-dependent receptor, plug domain"/>
    <property type="match status" value="1"/>
</dbReference>
<name>B3QT95_CHLT3</name>
<dbReference type="InterPro" id="IPR012910">
    <property type="entry name" value="Plug_dom"/>
</dbReference>
<dbReference type="Gene3D" id="2.60.40.1120">
    <property type="entry name" value="Carboxypeptidase-like, regulatory domain"/>
    <property type="match status" value="1"/>
</dbReference>
<dbReference type="eggNOG" id="COG4771">
    <property type="taxonomic scope" value="Bacteria"/>
</dbReference>
<dbReference type="PANTHER" id="PTHR40980:SF5">
    <property type="entry name" value="TONB-DEPENDENT RECEPTOR"/>
    <property type="match status" value="1"/>
</dbReference>
<comment type="similarity">
    <text evidence="4">Belongs to the TonB-dependent receptor family.</text>
</comment>
<dbReference type="EMBL" id="CP001100">
    <property type="protein sequence ID" value="ACF14194.1"/>
    <property type="molecule type" value="Genomic_DNA"/>
</dbReference>
<organism evidence="8 9">
    <name type="scientific">Chloroherpeton thalassium (strain ATCC 35110 / GB-78)</name>
    <dbReference type="NCBI Taxonomy" id="517418"/>
    <lineage>
        <taxon>Bacteria</taxon>
        <taxon>Pseudomonadati</taxon>
        <taxon>Chlorobiota</taxon>
        <taxon>Chlorobiia</taxon>
        <taxon>Chlorobiales</taxon>
        <taxon>Chloroherpetonaceae</taxon>
        <taxon>Chloroherpeton</taxon>
    </lineage>
</organism>
<evidence type="ECO:0000259" key="7">
    <source>
        <dbReference type="Pfam" id="PF07715"/>
    </source>
</evidence>
<protein>
    <submittedName>
        <fullName evidence="8">TonB-dependent receptor</fullName>
    </submittedName>
</protein>
<dbReference type="RefSeq" id="WP_012500278.1">
    <property type="nucleotide sequence ID" value="NC_011026.1"/>
</dbReference>
<keyword evidence="4" id="KW-0798">TonB box</keyword>
<dbReference type="InterPro" id="IPR008969">
    <property type="entry name" value="CarboxyPept-like_regulatory"/>
</dbReference>
<dbReference type="Pfam" id="PF13715">
    <property type="entry name" value="CarbopepD_reg_2"/>
    <property type="match status" value="1"/>
</dbReference>
<evidence type="ECO:0000256" key="4">
    <source>
        <dbReference type="RuleBase" id="RU003357"/>
    </source>
</evidence>
<feature type="chain" id="PRO_5002795751" evidence="5">
    <location>
        <begin position="24"/>
        <end position="929"/>
    </location>
</feature>
<dbReference type="SUPFAM" id="SSF49464">
    <property type="entry name" value="Carboxypeptidase regulatory domain-like"/>
    <property type="match status" value="1"/>
</dbReference>
<dbReference type="InterPro" id="IPR000531">
    <property type="entry name" value="Beta-barrel_TonB"/>
</dbReference>
<keyword evidence="3" id="KW-0998">Cell outer membrane</keyword>
<dbReference type="InterPro" id="IPR036942">
    <property type="entry name" value="Beta-barrel_TonB_sf"/>
</dbReference>
<dbReference type="OrthoDB" id="8727862at2"/>
<evidence type="ECO:0000313" key="8">
    <source>
        <dbReference type="EMBL" id="ACF14194.1"/>
    </source>
</evidence>
<dbReference type="Pfam" id="PF00593">
    <property type="entry name" value="TonB_dep_Rec_b-barrel"/>
    <property type="match status" value="1"/>
</dbReference>
<dbReference type="SUPFAM" id="SSF56935">
    <property type="entry name" value="Porins"/>
    <property type="match status" value="1"/>
</dbReference>
<dbReference type="Proteomes" id="UP000001208">
    <property type="component" value="Chromosome"/>
</dbReference>
<dbReference type="PANTHER" id="PTHR40980">
    <property type="entry name" value="PLUG DOMAIN-CONTAINING PROTEIN"/>
    <property type="match status" value="1"/>
</dbReference>
<evidence type="ECO:0000256" key="3">
    <source>
        <dbReference type="ARBA" id="ARBA00023237"/>
    </source>
</evidence>
<sequence length="929" mass="104471">MKRIRLSLVKVAFVLLLVLGVSAESVFAQTGKVSGRVIDKESAEELIGASVSIVGTTKGALTDLDGSYTIAVAPGKYDLRVSYIGYQVKLVKGVDVKAGEVAKQDILMEIEDVQADEIVVEAELSTATEGALLTERKKSLAVSDGISAEFIKKTPDSDAGDAIKRTTGVSVMGGKYVFVRGLGERYSNTQLNGVNIPSPEPEKRVVPMDIIPASLIENIITIKTFLPDQPGTFAGGLVRIKTKEFPDEFQLNFSASGGFNSNAHFNDIWGYDGGSLDFLGIDDGTRELPNYGDISNYSKTQLGNFLSSFDNNTYLPKESRYFPNQSYSVSVADQINVGELPVGFITNLTYSSSAEYKDQYSFFPSPNEGEFDYEWNSQVATYNVNWGGVLNFSTKLNNDNKLGLKTTYNRTAEDEALYSTGIKYYESPTTTLRNTRLRYVERQMWSTQLSGNHYLSWLAKSELEWKAQYASAKRYEPDNKETQFSYDEDTQEYTFYPDNQRNGRYFSDLDDNEYDFLADISVPFKQWDGFKSKFKFGGLYTSKDREFWARRFKFTQIIDMGDGISPEDLFTAYNVAEGYVGLIETTQPTDSYSADEKVAAGYGMVELPLTRDLRFVGGVRVEKNEMTVKSYKDKDKTIPINGGFDETNVLPSLNLIYELNDQMNVRSAFSQTIANPELRELAPFKFDSYRTSMVGNPYLEQTTIQNYDLRWEWFPGFGELIAVSLFYKNIDKPLEVVALAGFGTSPEETVNNGKTATNYGVEFEFRKSLNFITPTLENFSVSTNITFVHSEITQGDSLYRYSTSSGLESFPVATSLRGTRKMQGQSPYVINVNLSYNNTDYGFSGMLLYNIVGERIYRLNGNPNLNYNFIEKPRNQLDLSLSKTLNTNFKVKLNIKNILNDRYLIMFGDDVAERYKTGTTYSFSLSYAL</sequence>
<proteinExistence type="inferred from homology"/>
<keyword evidence="9" id="KW-1185">Reference proteome</keyword>
<dbReference type="KEGG" id="cts:Ctha_1737"/>
<feature type="domain" description="TonB-dependent receptor-like beta-barrel" evidence="6">
    <location>
        <begin position="394"/>
        <end position="898"/>
    </location>
</feature>
<keyword evidence="5" id="KW-0732">Signal</keyword>
<accession>B3QT95</accession>
<evidence type="ECO:0000256" key="2">
    <source>
        <dbReference type="ARBA" id="ARBA00023136"/>
    </source>
</evidence>
<feature type="signal peptide" evidence="5">
    <location>
        <begin position="1"/>
        <end position="23"/>
    </location>
</feature>
<evidence type="ECO:0000256" key="1">
    <source>
        <dbReference type="ARBA" id="ARBA00004442"/>
    </source>
</evidence>
<dbReference type="AlphaFoldDB" id="B3QT95"/>
<comment type="subcellular location">
    <subcellularLocation>
        <location evidence="1 4">Cell outer membrane</location>
    </subcellularLocation>
</comment>
<evidence type="ECO:0000313" key="9">
    <source>
        <dbReference type="Proteomes" id="UP000001208"/>
    </source>
</evidence>
<dbReference type="HOGENOM" id="CLU_006935_0_0_10"/>